<dbReference type="RefSeq" id="WP_126825037.1">
    <property type="nucleotide sequence ID" value="NZ_JBHLWU010000002.1"/>
</dbReference>
<proteinExistence type="predicted"/>
<dbReference type="PANTHER" id="PTHR43283">
    <property type="entry name" value="BETA-LACTAMASE-RELATED"/>
    <property type="match status" value="1"/>
</dbReference>
<keyword evidence="1 3" id="KW-0378">Hydrolase</keyword>
<dbReference type="Proteomes" id="UP000288669">
    <property type="component" value="Unassembled WGS sequence"/>
</dbReference>
<evidence type="ECO:0000313" key="3">
    <source>
        <dbReference type="EMBL" id="RSU07244.1"/>
    </source>
</evidence>
<organism evidence="3 4">
    <name type="scientific">Vagococcus entomophilus</name>
    <dbReference type="NCBI Taxonomy" id="1160095"/>
    <lineage>
        <taxon>Bacteria</taxon>
        <taxon>Bacillati</taxon>
        <taxon>Bacillota</taxon>
        <taxon>Bacilli</taxon>
        <taxon>Lactobacillales</taxon>
        <taxon>Enterococcaceae</taxon>
        <taxon>Vagococcus</taxon>
    </lineage>
</organism>
<accession>A0A430AHB0</accession>
<gene>
    <name evidence="3" type="ORF">CBF30_08295</name>
</gene>
<sequence length="343" mass="38599">MYTKTKKFIDCLQHEGIFPGASFAFIQNNQIEQHTQGYAQIMPQKVPLEKEMLFDVASLTKVICTTTMILKLVELGKINIENPLHQYLPEFKDTSITIRQLLTHTSDIQSYIPNRDALSAHELKKAMLALPAGKQMDKQVVYTDTGMILLGFLLEKIYQKPLQTIFKEEVLDGIGMNQSGFGPINAKKCVATENHPLRGVIRGEVHDPKAYTLGVHCGSAGLFTTLKDMISFVNVYLGEGKTKTGREFLKSSTIKSLATDWTTSGNLGRSLGWSLLDNPVGKRPLLYHSGYTGTFVIIDCLQKSSFIFLSNRVHPVDQRAKYLKKRNQLIDVYLNEKLFYSQA</sequence>
<dbReference type="AlphaFoldDB" id="A0A430AHB0"/>
<evidence type="ECO:0000313" key="4">
    <source>
        <dbReference type="Proteomes" id="UP000288669"/>
    </source>
</evidence>
<dbReference type="PANTHER" id="PTHR43283:SF11">
    <property type="entry name" value="BETA-LACTAMASE-RELATED DOMAIN-CONTAINING PROTEIN"/>
    <property type="match status" value="1"/>
</dbReference>
<dbReference type="InterPro" id="IPR001466">
    <property type="entry name" value="Beta-lactam-related"/>
</dbReference>
<protein>
    <submittedName>
        <fullName evidence="3">Serine hydrolase</fullName>
    </submittedName>
</protein>
<dbReference type="EMBL" id="NGJZ01000002">
    <property type="protein sequence ID" value="RSU07244.1"/>
    <property type="molecule type" value="Genomic_DNA"/>
</dbReference>
<evidence type="ECO:0000256" key="1">
    <source>
        <dbReference type="ARBA" id="ARBA00022801"/>
    </source>
</evidence>
<dbReference type="GO" id="GO:0016787">
    <property type="term" value="F:hydrolase activity"/>
    <property type="evidence" value="ECO:0007669"/>
    <property type="project" value="UniProtKB-KW"/>
</dbReference>
<dbReference type="InterPro" id="IPR012338">
    <property type="entry name" value="Beta-lactam/transpept-like"/>
</dbReference>
<dbReference type="Gene3D" id="3.40.710.10">
    <property type="entry name" value="DD-peptidase/beta-lactamase superfamily"/>
    <property type="match status" value="1"/>
</dbReference>
<keyword evidence="4" id="KW-1185">Reference proteome</keyword>
<name>A0A430AHB0_9ENTE</name>
<comment type="caution">
    <text evidence="3">The sequence shown here is derived from an EMBL/GenBank/DDBJ whole genome shotgun (WGS) entry which is preliminary data.</text>
</comment>
<dbReference type="SUPFAM" id="SSF56601">
    <property type="entry name" value="beta-lactamase/transpeptidase-like"/>
    <property type="match status" value="1"/>
</dbReference>
<reference evidence="3 4" key="1">
    <citation type="submission" date="2017-05" db="EMBL/GenBank/DDBJ databases">
        <title>Vagococcus spp. assemblies.</title>
        <authorList>
            <person name="Gulvik C.A."/>
        </authorList>
    </citation>
    <scope>NUCLEOTIDE SEQUENCE [LARGE SCALE GENOMIC DNA]</scope>
    <source>
        <strain evidence="3 4">DSM 24756</strain>
    </source>
</reference>
<dbReference type="OrthoDB" id="9803467at2"/>
<dbReference type="Pfam" id="PF00144">
    <property type="entry name" value="Beta-lactamase"/>
    <property type="match status" value="1"/>
</dbReference>
<feature type="domain" description="Beta-lactamase-related" evidence="2">
    <location>
        <begin position="7"/>
        <end position="320"/>
    </location>
</feature>
<evidence type="ECO:0000259" key="2">
    <source>
        <dbReference type="Pfam" id="PF00144"/>
    </source>
</evidence>
<dbReference type="InterPro" id="IPR050789">
    <property type="entry name" value="Diverse_Enzym_Activities"/>
</dbReference>